<gene>
    <name evidence="2" type="ORF">CORC01_01332</name>
</gene>
<dbReference type="EMBL" id="MJBS01000007">
    <property type="protein sequence ID" value="OHF03279.1"/>
    <property type="molecule type" value="Genomic_DNA"/>
</dbReference>
<evidence type="ECO:0000313" key="3">
    <source>
        <dbReference type="Proteomes" id="UP000176998"/>
    </source>
</evidence>
<reference evidence="2 3" key="1">
    <citation type="submission" date="2016-09" db="EMBL/GenBank/DDBJ databases">
        <authorList>
            <person name="Capua I."/>
            <person name="De Benedictis P."/>
            <person name="Joannis T."/>
            <person name="Lombin L.H."/>
            <person name="Cattoli G."/>
        </authorList>
    </citation>
    <scope>NUCLEOTIDE SEQUENCE [LARGE SCALE GENOMIC DNA]</scope>
    <source>
        <strain evidence="2 3">IMI 309357</strain>
    </source>
</reference>
<evidence type="ECO:0000256" key="1">
    <source>
        <dbReference type="SAM" id="MobiDB-lite"/>
    </source>
</evidence>
<proteinExistence type="predicted"/>
<dbReference type="Proteomes" id="UP000176998">
    <property type="component" value="Unassembled WGS sequence"/>
</dbReference>
<feature type="region of interest" description="Disordered" evidence="1">
    <location>
        <begin position="1"/>
        <end position="32"/>
    </location>
</feature>
<comment type="caution">
    <text evidence="2">The sequence shown here is derived from an EMBL/GenBank/DDBJ whole genome shotgun (WGS) entry which is preliminary data.</text>
</comment>
<evidence type="ECO:0000313" key="2">
    <source>
        <dbReference type="EMBL" id="OHF03279.1"/>
    </source>
</evidence>
<organism evidence="2 3">
    <name type="scientific">Colletotrichum orchidophilum</name>
    <dbReference type="NCBI Taxonomy" id="1209926"/>
    <lineage>
        <taxon>Eukaryota</taxon>
        <taxon>Fungi</taxon>
        <taxon>Dikarya</taxon>
        <taxon>Ascomycota</taxon>
        <taxon>Pezizomycotina</taxon>
        <taxon>Sordariomycetes</taxon>
        <taxon>Hypocreomycetidae</taxon>
        <taxon>Glomerellales</taxon>
        <taxon>Glomerellaceae</taxon>
        <taxon>Colletotrichum</taxon>
    </lineage>
</organism>
<name>A0A1G4BP99_9PEZI</name>
<keyword evidence="3" id="KW-1185">Reference proteome</keyword>
<accession>A0A1G4BP99</accession>
<sequence length="73" mass="7926">MASFLEHGVASPLTDRTTLSRPRTAMDSIPTDLSSRFKPLQDDAMELVSRTKLLSILSPDIQGTATAKISSSY</sequence>
<dbReference type="RefSeq" id="XP_022480416.1">
    <property type="nucleotide sequence ID" value="XM_022612988.1"/>
</dbReference>
<dbReference type="GeneID" id="34554498"/>
<dbReference type="AlphaFoldDB" id="A0A1G4BP99"/>
<protein>
    <submittedName>
        <fullName evidence="2">Uncharacterized protein</fullName>
    </submittedName>
</protein>